<evidence type="ECO:0000256" key="7">
    <source>
        <dbReference type="ARBA" id="ARBA00023180"/>
    </source>
</evidence>
<dbReference type="InterPro" id="IPR023796">
    <property type="entry name" value="Serpin_dom"/>
</dbReference>
<keyword evidence="5" id="KW-0732">Signal</keyword>
<reference evidence="11" key="2">
    <citation type="submission" date="2021-02" db="UniProtKB">
        <authorList>
            <consortium name="EnsemblMetazoa"/>
        </authorList>
    </citation>
    <scope>IDENTIFICATION</scope>
    <source>
        <strain evidence="11">JHB</strain>
    </source>
</reference>
<name>B0XAK6_CULQU</name>
<evidence type="ECO:0000313" key="10">
    <source>
        <dbReference type="EMBL" id="EDS43742.1"/>
    </source>
</evidence>
<evidence type="ECO:0000313" key="12">
    <source>
        <dbReference type="Proteomes" id="UP000002320"/>
    </source>
</evidence>
<dbReference type="Gene3D" id="3.30.497.10">
    <property type="entry name" value="Antithrombin, subunit I, domain 2"/>
    <property type="match status" value="2"/>
</dbReference>
<protein>
    <submittedName>
        <fullName evidence="10 11">Serine protease inhibitor, serpin</fullName>
    </submittedName>
</protein>
<accession>B0XAK6</accession>
<dbReference type="PANTHER" id="PTHR11461:SF357">
    <property type="entry name" value="SERINE PROTEASE INHIBITOR 27A"/>
    <property type="match status" value="1"/>
</dbReference>
<dbReference type="AlphaFoldDB" id="B0XAK6"/>
<reference evidence="10" key="1">
    <citation type="submission" date="2007-03" db="EMBL/GenBank/DDBJ databases">
        <title>Annotation of Culex pipiens quinquefasciatus.</title>
        <authorList>
            <consortium name="The Broad Institute Genome Sequencing Platform"/>
            <person name="Atkinson P.W."/>
            <person name="Hemingway J."/>
            <person name="Christensen B.M."/>
            <person name="Higgs S."/>
            <person name="Kodira C."/>
            <person name="Hannick L."/>
            <person name="Megy K."/>
            <person name="O'Leary S."/>
            <person name="Pearson M."/>
            <person name="Haas B.J."/>
            <person name="Mauceli E."/>
            <person name="Wortman J.R."/>
            <person name="Lee N.H."/>
            <person name="Guigo R."/>
            <person name="Stanke M."/>
            <person name="Alvarado L."/>
            <person name="Amedeo P."/>
            <person name="Antoine C.H."/>
            <person name="Arensburger P."/>
            <person name="Bidwell S.L."/>
            <person name="Crawford M."/>
            <person name="Camaro F."/>
            <person name="Devon K."/>
            <person name="Engels R."/>
            <person name="Hammond M."/>
            <person name="Howarth C."/>
            <person name="Koehrsen M."/>
            <person name="Lawson D."/>
            <person name="Montgomery P."/>
            <person name="Nene V."/>
            <person name="Nusbaum C."/>
            <person name="Puiu D."/>
            <person name="Romero-Severson J."/>
            <person name="Severson D.W."/>
            <person name="Shumway M."/>
            <person name="Sisk P."/>
            <person name="Stolte C."/>
            <person name="Zeng Q."/>
            <person name="Eisenstadt E."/>
            <person name="Fraser-Liggett C."/>
            <person name="Strausberg R."/>
            <person name="Galagan J."/>
            <person name="Birren B."/>
            <person name="Collins F.H."/>
        </authorList>
    </citation>
    <scope>NUCLEOTIDE SEQUENCE [LARGE SCALE GENOMIC DNA]</scope>
    <source>
        <strain evidence="10">JHB</strain>
    </source>
</reference>
<evidence type="ECO:0000256" key="4">
    <source>
        <dbReference type="ARBA" id="ARBA00022690"/>
    </source>
</evidence>
<dbReference type="EnsemblMetazoa" id="CPIJ016296-RA">
    <property type="protein sequence ID" value="CPIJ016296-PA"/>
    <property type="gene ID" value="CPIJ016296"/>
</dbReference>
<dbReference type="Gene3D" id="2.30.39.10">
    <property type="entry name" value="Alpha-1-antitrypsin, domain 1"/>
    <property type="match status" value="2"/>
</dbReference>
<keyword evidence="4" id="KW-0646">Protease inhibitor</keyword>
<keyword evidence="3" id="KW-0964">Secreted</keyword>
<dbReference type="OrthoDB" id="671595at2759"/>
<organism>
    <name type="scientific">Culex quinquefasciatus</name>
    <name type="common">Southern house mosquito</name>
    <name type="synonym">Culex pungens</name>
    <dbReference type="NCBI Taxonomy" id="7176"/>
    <lineage>
        <taxon>Eukaryota</taxon>
        <taxon>Metazoa</taxon>
        <taxon>Ecdysozoa</taxon>
        <taxon>Arthropoda</taxon>
        <taxon>Hexapoda</taxon>
        <taxon>Insecta</taxon>
        <taxon>Pterygota</taxon>
        <taxon>Neoptera</taxon>
        <taxon>Endopterygota</taxon>
        <taxon>Diptera</taxon>
        <taxon>Nematocera</taxon>
        <taxon>Culicoidea</taxon>
        <taxon>Culicidae</taxon>
        <taxon>Culicinae</taxon>
        <taxon>Culicini</taxon>
        <taxon>Culex</taxon>
        <taxon>Culex</taxon>
    </lineage>
</organism>
<keyword evidence="12" id="KW-1185">Reference proteome</keyword>
<evidence type="ECO:0000256" key="2">
    <source>
        <dbReference type="ARBA" id="ARBA00009500"/>
    </source>
</evidence>
<dbReference type="HOGENOM" id="CLU_465611_0_0_1"/>
<dbReference type="eggNOG" id="KOG2392">
    <property type="taxonomic scope" value="Eukaryota"/>
</dbReference>
<evidence type="ECO:0000259" key="9">
    <source>
        <dbReference type="SMART" id="SM00093"/>
    </source>
</evidence>
<evidence type="ECO:0000313" key="11">
    <source>
        <dbReference type="EnsemblMetazoa" id="CPIJ016296-PA"/>
    </source>
</evidence>
<evidence type="ECO:0000256" key="5">
    <source>
        <dbReference type="ARBA" id="ARBA00022729"/>
    </source>
</evidence>
<proteinExistence type="inferred from homology"/>
<dbReference type="FunFam" id="2.30.39.10:FF:000030">
    <property type="entry name" value="Serpin 2"/>
    <property type="match status" value="1"/>
</dbReference>
<dbReference type="EMBL" id="DS232587">
    <property type="protein sequence ID" value="EDS43742.1"/>
    <property type="molecule type" value="Genomic_DNA"/>
</dbReference>
<dbReference type="InterPro" id="IPR042185">
    <property type="entry name" value="Serpin_sf_2"/>
</dbReference>
<keyword evidence="7" id="KW-0325">Glycoprotein</keyword>
<dbReference type="GO" id="GO:0004867">
    <property type="term" value="F:serine-type endopeptidase inhibitor activity"/>
    <property type="evidence" value="ECO:0007669"/>
    <property type="project" value="UniProtKB-KW"/>
</dbReference>
<dbReference type="STRING" id="7176.B0XAK6"/>
<dbReference type="GO" id="GO:0005615">
    <property type="term" value="C:extracellular space"/>
    <property type="evidence" value="ECO:0007669"/>
    <property type="project" value="InterPro"/>
</dbReference>
<dbReference type="SMART" id="SM00093">
    <property type="entry name" value="SERPIN"/>
    <property type="match status" value="1"/>
</dbReference>
<dbReference type="InterPro" id="IPR036186">
    <property type="entry name" value="Serpin_sf"/>
</dbReference>
<dbReference type="PANTHER" id="PTHR11461">
    <property type="entry name" value="SERINE PROTEASE INHIBITOR, SERPIN"/>
    <property type="match status" value="1"/>
</dbReference>
<dbReference type="InterPro" id="IPR042178">
    <property type="entry name" value="Serpin_sf_1"/>
</dbReference>
<dbReference type="VEuPathDB" id="VectorBase:CPIJ016296"/>
<dbReference type="InterPro" id="IPR000215">
    <property type="entry name" value="Serpin_fam"/>
</dbReference>
<keyword evidence="6" id="KW-0722">Serine protease inhibitor</keyword>
<evidence type="ECO:0000256" key="3">
    <source>
        <dbReference type="ARBA" id="ARBA00022525"/>
    </source>
</evidence>
<gene>
    <name evidence="11" type="primary">6050003</name>
    <name evidence="10" type="ORF">CpipJ_CPIJ016296</name>
</gene>
<evidence type="ECO:0000256" key="8">
    <source>
        <dbReference type="RuleBase" id="RU000411"/>
    </source>
</evidence>
<dbReference type="InParanoid" id="B0XAK6"/>
<dbReference type="Proteomes" id="UP000002320">
    <property type="component" value="Unassembled WGS sequence"/>
</dbReference>
<evidence type="ECO:0000256" key="6">
    <source>
        <dbReference type="ARBA" id="ARBA00022900"/>
    </source>
</evidence>
<comment type="similarity">
    <text evidence="2 8">Belongs to the serpin family.</text>
</comment>
<comment type="subcellular location">
    <subcellularLocation>
        <location evidence="1">Secreted</location>
    </subcellularLocation>
</comment>
<dbReference type="KEGG" id="cqu:CpipJ_CPIJ016296"/>
<dbReference type="OMA" id="EVINDWA"/>
<sequence>MLVLLYEATGVGEISGANPPSTELRLVLEPNGDLQDTRTNYQQLLESVLKSDSMYDVRLDTKFFLDDFIDVASKYELIVEHFYNASAENVPFSKPREAVEVINDWASSVTQGRINKLVSEADITNSVIALASIASFKGQWKSPFPASNTRQGIFNGVQVDYIQQIDLLYYDDSTTLGAQLLRMPYQGGKFAMFFMLPHKGQTVDDVLGRITPQVLHQALWYMDELDVNVTIPKFKFDFSVQLSESLQKQVFAEKSNAVISPFLVKLMLVLLYEATGVGEISGANPLSTELRLVLEPNGDLQDTRTNYQQLLESVLKSDSMYDVRLDTKFFLDDFIDVASKYELIVEHFYNASAENVPFSKPREAVEVINDWANSVTQGRINKLVSEADITNSVIALASIASFKGQWKSPFPASNTRQGIFNGVQVDYMQQIDLLYYDDSTTLGAQLLRMPYQGGKFAMFFMLPHQNQTVDDVLQKVGITVEETGSDASVAGGRHS</sequence>
<evidence type="ECO:0000256" key="1">
    <source>
        <dbReference type="ARBA" id="ARBA00004613"/>
    </source>
</evidence>
<dbReference type="VEuPathDB" id="VectorBase:CQUJHB018050"/>
<feature type="domain" description="Serpin" evidence="9">
    <location>
        <begin position="3"/>
        <end position="296"/>
    </location>
</feature>
<dbReference type="Pfam" id="PF00079">
    <property type="entry name" value="Serpin"/>
    <property type="match status" value="1"/>
</dbReference>
<dbReference type="SUPFAM" id="SSF56574">
    <property type="entry name" value="Serpins"/>
    <property type="match status" value="2"/>
</dbReference>